<evidence type="ECO:0000256" key="10">
    <source>
        <dbReference type="PROSITE-ProRule" id="PRU00591"/>
    </source>
</evidence>
<keyword evidence="4" id="KW-0081">Bacteriolytic enzyme</keyword>
<proteinExistence type="predicted"/>
<evidence type="ECO:0000256" key="4">
    <source>
        <dbReference type="ARBA" id="ARBA00022638"/>
    </source>
</evidence>
<keyword evidence="7" id="KW-0749">Sporulation</keyword>
<evidence type="ECO:0000256" key="6">
    <source>
        <dbReference type="ARBA" id="ARBA00022801"/>
    </source>
</evidence>
<dbReference type="EC" id="3.5.1.28" evidence="2"/>
<evidence type="ECO:0000259" key="11">
    <source>
        <dbReference type="SMART" id="SM00644"/>
    </source>
</evidence>
<dbReference type="SUPFAM" id="SSF69360">
    <property type="entry name" value="Cell wall binding repeat"/>
    <property type="match status" value="1"/>
</dbReference>
<dbReference type="SMART" id="SM00644">
    <property type="entry name" value="Ami_2"/>
    <property type="match status" value="1"/>
</dbReference>
<keyword evidence="9" id="KW-0961">Cell wall biogenesis/degradation</keyword>
<dbReference type="InterPro" id="IPR036505">
    <property type="entry name" value="Amidase/PGRP_sf"/>
</dbReference>
<evidence type="ECO:0000256" key="8">
    <source>
        <dbReference type="ARBA" id="ARBA00023287"/>
    </source>
</evidence>
<name>A0A8S5N9E6_9CAUD</name>
<dbReference type="GO" id="GO:0030420">
    <property type="term" value="P:establishment of competence for transformation"/>
    <property type="evidence" value="ECO:0007669"/>
    <property type="project" value="UniProtKB-KW"/>
</dbReference>
<dbReference type="GO" id="GO:0009254">
    <property type="term" value="P:peptidoglycan turnover"/>
    <property type="evidence" value="ECO:0007669"/>
    <property type="project" value="TreeGrafter"/>
</dbReference>
<evidence type="ECO:0000256" key="1">
    <source>
        <dbReference type="ARBA" id="ARBA00001561"/>
    </source>
</evidence>
<dbReference type="Gene3D" id="3.40.80.10">
    <property type="entry name" value="Peptidoglycan recognition protein-like"/>
    <property type="match status" value="1"/>
</dbReference>
<dbReference type="GO" id="GO:0009253">
    <property type="term" value="P:peptidoglycan catabolic process"/>
    <property type="evidence" value="ECO:0007669"/>
    <property type="project" value="InterPro"/>
</dbReference>
<feature type="domain" description="N-acetylmuramoyl-L-alanine amidase" evidence="11">
    <location>
        <begin position="25"/>
        <end position="159"/>
    </location>
</feature>
<dbReference type="PROSITE" id="PS51170">
    <property type="entry name" value="CW"/>
    <property type="match status" value="1"/>
</dbReference>
<dbReference type="PANTHER" id="PTHR30417">
    <property type="entry name" value="N-ACETYLMURAMOYL-L-ALANINE AMIDASE AMID"/>
    <property type="match status" value="1"/>
</dbReference>
<dbReference type="Pfam" id="PF01473">
    <property type="entry name" value="Choline_bind_1"/>
    <property type="match status" value="3"/>
</dbReference>
<reference evidence="12" key="1">
    <citation type="journal article" date="2021" name="Proc. Natl. Acad. Sci. U.S.A.">
        <title>A Catalog of Tens of Thousands of Viruses from Human Metagenomes Reveals Hidden Associations with Chronic Diseases.</title>
        <authorList>
            <person name="Tisza M.J."/>
            <person name="Buck C.B."/>
        </authorList>
    </citation>
    <scope>NUCLEOTIDE SEQUENCE</scope>
    <source>
        <strain evidence="12">Ct5hB2</strain>
    </source>
</reference>
<evidence type="ECO:0000256" key="7">
    <source>
        <dbReference type="ARBA" id="ARBA00022969"/>
    </source>
</evidence>
<dbReference type="InterPro" id="IPR002502">
    <property type="entry name" value="Amidase_domain"/>
</dbReference>
<organism evidence="12">
    <name type="scientific">Myoviridae sp. ct5hB2</name>
    <dbReference type="NCBI Taxonomy" id="2826614"/>
    <lineage>
        <taxon>Viruses</taxon>
        <taxon>Duplodnaviria</taxon>
        <taxon>Heunggongvirae</taxon>
        <taxon>Uroviricota</taxon>
        <taxon>Caudoviricetes</taxon>
    </lineage>
</organism>
<evidence type="ECO:0000256" key="9">
    <source>
        <dbReference type="ARBA" id="ARBA00023316"/>
    </source>
</evidence>
<feature type="repeat" description="Cell wall-binding" evidence="10">
    <location>
        <begin position="202"/>
        <end position="221"/>
    </location>
</feature>
<dbReference type="InterPro" id="IPR018337">
    <property type="entry name" value="Cell_wall/Cho-bd_repeat"/>
</dbReference>
<dbReference type="GO" id="GO:0042742">
    <property type="term" value="P:defense response to bacterium"/>
    <property type="evidence" value="ECO:0007669"/>
    <property type="project" value="UniProtKB-KW"/>
</dbReference>
<dbReference type="Gene3D" id="2.10.270.10">
    <property type="entry name" value="Cholin Binding"/>
    <property type="match status" value="1"/>
</dbReference>
<dbReference type="Pfam" id="PF01510">
    <property type="entry name" value="Amidase_2"/>
    <property type="match status" value="1"/>
</dbReference>
<dbReference type="PANTHER" id="PTHR30417:SF11">
    <property type="entry name" value="N-ACETYLMURAMOYL-L-ALANINE AMIDASE XLYA"/>
    <property type="match status" value="1"/>
</dbReference>
<evidence type="ECO:0000256" key="2">
    <source>
        <dbReference type="ARBA" id="ARBA00011901"/>
    </source>
</evidence>
<accession>A0A8S5N9E6</accession>
<keyword evidence="8" id="KW-0178">Competence</keyword>
<keyword evidence="6" id="KW-0378">Hydrolase</keyword>
<sequence>MGAGCVSGWLEISGGRVMEIRREIKQINCYAGQNRPAWIVIHETDNYKMGAGALKHSEAHRNGNLSTSVHWYVDDTVAVQTLYYSDGAYAVGRQYGTPLVAGVTNTNSINIEICVNPDSDYDQARANCIELVRQIMAELETDADHVIRHYDAKRKHCPRKMLDQPQLWTDFKAALSEPVKKSGWQQEDGGWRYYLGNGQPVRNDWYWHEGKWYWFDGSGIMVHDTWYKYKDHWYYLGADGAMVTGQQTIDGKWYIMDTEGRMIAEPVTLTPDQDGALRWPGLAYD</sequence>
<dbReference type="GO" id="GO:0030435">
    <property type="term" value="P:sporulation resulting in formation of a cellular spore"/>
    <property type="evidence" value="ECO:0007669"/>
    <property type="project" value="UniProtKB-KW"/>
</dbReference>
<dbReference type="SUPFAM" id="SSF55846">
    <property type="entry name" value="N-acetylmuramoyl-L-alanine amidase-like"/>
    <property type="match status" value="1"/>
</dbReference>
<keyword evidence="3" id="KW-0929">Antimicrobial</keyword>
<keyword evidence="5" id="KW-0677">Repeat</keyword>
<dbReference type="GO" id="GO:0008745">
    <property type="term" value="F:N-acetylmuramoyl-L-alanine amidase activity"/>
    <property type="evidence" value="ECO:0007669"/>
    <property type="project" value="UniProtKB-EC"/>
</dbReference>
<dbReference type="GO" id="GO:0001897">
    <property type="term" value="P:symbiont-mediated cytolysis of host cell"/>
    <property type="evidence" value="ECO:0007669"/>
    <property type="project" value="UniProtKB-ARBA"/>
</dbReference>
<dbReference type="GO" id="GO:0071555">
    <property type="term" value="P:cell wall organization"/>
    <property type="evidence" value="ECO:0007669"/>
    <property type="project" value="UniProtKB-KW"/>
</dbReference>
<evidence type="ECO:0000256" key="5">
    <source>
        <dbReference type="ARBA" id="ARBA00022737"/>
    </source>
</evidence>
<evidence type="ECO:0000313" key="12">
    <source>
        <dbReference type="EMBL" id="DAD90707.1"/>
    </source>
</evidence>
<dbReference type="EMBL" id="BK015093">
    <property type="protein sequence ID" value="DAD90707.1"/>
    <property type="molecule type" value="Genomic_DNA"/>
</dbReference>
<evidence type="ECO:0000256" key="3">
    <source>
        <dbReference type="ARBA" id="ARBA00022529"/>
    </source>
</evidence>
<protein>
    <recommendedName>
        <fullName evidence="2">N-acetylmuramoyl-L-alanine amidase</fullName>
        <ecNumber evidence="2">3.5.1.28</ecNumber>
    </recommendedName>
</protein>
<dbReference type="CDD" id="cd06583">
    <property type="entry name" value="PGRP"/>
    <property type="match status" value="1"/>
</dbReference>
<dbReference type="InterPro" id="IPR051206">
    <property type="entry name" value="NAMLAA_amidase_2"/>
</dbReference>
<comment type="catalytic activity">
    <reaction evidence="1">
        <text>Hydrolyzes the link between N-acetylmuramoyl residues and L-amino acid residues in certain cell-wall glycopeptides.</text>
        <dbReference type="EC" id="3.5.1.28"/>
    </reaction>
</comment>